<dbReference type="PANTHER" id="PTHR11727:SF7">
    <property type="entry name" value="DIMETHYLADENOSINE TRANSFERASE-RELATED"/>
    <property type="match status" value="1"/>
</dbReference>
<evidence type="ECO:0000256" key="1">
    <source>
        <dbReference type="ARBA" id="ARBA00022490"/>
    </source>
</evidence>
<keyword evidence="4" id="KW-0808">Transferase</keyword>
<dbReference type="PROSITE" id="PS51689">
    <property type="entry name" value="SAM_RNA_A_N6_MT"/>
    <property type="match status" value="1"/>
</dbReference>
<dbReference type="InterPro" id="IPR020596">
    <property type="entry name" value="rRNA_Ade_Mease_Trfase_CS"/>
</dbReference>
<evidence type="ECO:0000256" key="6">
    <source>
        <dbReference type="ARBA" id="ARBA00022884"/>
    </source>
</evidence>
<evidence type="ECO:0000256" key="5">
    <source>
        <dbReference type="ARBA" id="ARBA00022691"/>
    </source>
</evidence>
<dbReference type="PROSITE" id="PS01131">
    <property type="entry name" value="RRNA_A_DIMETH"/>
    <property type="match status" value="1"/>
</dbReference>
<reference evidence="8" key="1">
    <citation type="submission" date="2018-05" db="EMBL/GenBank/DDBJ databases">
        <authorList>
            <person name="Lanie J.A."/>
            <person name="Ng W.-L."/>
            <person name="Kazmierczak K.M."/>
            <person name="Andrzejewski T.M."/>
            <person name="Davidsen T.M."/>
            <person name="Wayne K.J."/>
            <person name="Tettelin H."/>
            <person name="Glass J.I."/>
            <person name="Rusch D."/>
            <person name="Podicherti R."/>
            <person name="Tsui H.-C.T."/>
            <person name="Winkler M.E."/>
        </authorList>
    </citation>
    <scope>NUCLEOTIDE SEQUENCE</scope>
</reference>
<dbReference type="FunFam" id="1.10.8.100:FF:000001">
    <property type="entry name" value="Ribosomal RNA small subunit methyltransferase A"/>
    <property type="match status" value="1"/>
</dbReference>
<dbReference type="InterPro" id="IPR020598">
    <property type="entry name" value="rRNA_Ade_methylase_Trfase_N"/>
</dbReference>
<evidence type="ECO:0000313" key="8">
    <source>
        <dbReference type="EMBL" id="SVD94893.1"/>
    </source>
</evidence>
<keyword evidence="6" id="KW-0694">RNA-binding</keyword>
<dbReference type="NCBIfam" id="TIGR00755">
    <property type="entry name" value="ksgA"/>
    <property type="match status" value="1"/>
</dbReference>
<organism evidence="8">
    <name type="scientific">marine metagenome</name>
    <dbReference type="NCBI Taxonomy" id="408172"/>
    <lineage>
        <taxon>unclassified sequences</taxon>
        <taxon>metagenomes</taxon>
        <taxon>ecological metagenomes</taxon>
    </lineage>
</organism>
<dbReference type="PANTHER" id="PTHR11727">
    <property type="entry name" value="DIMETHYLADENOSINE TRANSFERASE"/>
    <property type="match status" value="1"/>
</dbReference>
<keyword evidence="1" id="KW-0963">Cytoplasm</keyword>
<dbReference type="Gene3D" id="1.10.8.100">
    <property type="entry name" value="Ribosomal RNA adenine dimethylase-like, domain 2"/>
    <property type="match status" value="1"/>
</dbReference>
<keyword evidence="2" id="KW-0698">rRNA processing</keyword>
<dbReference type="GO" id="GO:0005829">
    <property type="term" value="C:cytosol"/>
    <property type="evidence" value="ECO:0007669"/>
    <property type="project" value="TreeGrafter"/>
</dbReference>
<feature type="domain" description="Ribosomal RNA adenine methylase transferase N-terminal" evidence="7">
    <location>
        <begin position="8"/>
        <end position="179"/>
    </location>
</feature>
<protein>
    <recommendedName>
        <fullName evidence="7">Ribosomal RNA adenine methylase transferase N-terminal domain-containing protein</fullName>
    </recommendedName>
</protein>
<dbReference type="InterPro" id="IPR023165">
    <property type="entry name" value="rRNA_Ade_diMease-like_C"/>
</dbReference>
<keyword evidence="3" id="KW-0489">Methyltransferase</keyword>
<dbReference type="HAMAP" id="MF_00607">
    <property type="entry name" value="16SrRNA_methyltr_A"/>
    <property type="match status" value="1"/>
</dbReference>
<dbReference type="AlphaFoldDB" id="A0A382ZHJ4"/>
<dbReference type="CDD" id="cd02440">
    <property type="entry name" value="AdoMet_MTases"/>
    <property type="match status" value="1"/>
</dbReference>
<dbReference type="InterPro" id="IPR011530">
    <property type="entry name" value="rRNA_adenine_dimethylase"/>
</dbReference>
<dbReference type="SMART" id="SM00650">
    <property type="entry name" value="rADc"/>
    <property type="match status" value="1"/>
</dbReference>
<sequence>NLLHDQNVLLRIAKSAELKSGDHALEIGPGLGGLTEHLLPAVSELTAIEKDKRLAAHLRDRFKDQKNFRLIHHDALKYFENNEVDWSDWKVVSNLPYNVASPLLVDLASMPKGPKRLVVTVQWEVGQRLNAQPSTREYGKLTLLVGCRYKVKDIFKISPRCFFPEPRVESACLTLDRRTKPLFEDALYKPFTTLVKRAFSQRRKMMRKNLKGGWSEEQLDAAMAAVNLDPKIRAEKVSMEQFVTLTKALQNE</sequence>
<evidence type="ECO:0000256" key="3">
    <source>
        <dbReference type="ARBA" id="ARBA00022603"/>
    </source>
</evidence>
<accession>A0A382ZHJ4</accession>
<dbReference type="GO" id="GO:0003723">
    <property type="term" value="F:RNA binding"/>
    <property type="evidence" value="ECO:0007669"/>
    <property type="project" value="UniProtKB-KW"/>
</dbReference>
<evidence type="ECO:0000256" key="4">
    <source>
        <dbReference type="ARBA" id="ARBA00022679"/>
    </source>
</evidence>
<feature type="non-terminal residue" evidence="8">
    <location>
        <position position="1"/>
    </location>
</feature>
<keyword evidence="5" id="KW-0949">S-adenosyl-L-methionine</keyword>
<gene>
    <name evidence="8" type="ORF">METZ01_LOCUS447747</name>
</gene>
<dbReference type="EMBL" id="UINC01183919">
    <property type="protein sequence ID" value="SVD94893.1"/>
    <property type="molecule type" value="Genomic_DNA"/>
</dbReference>
<dbReference type="InterPro" id="IPR029063">
    <property type="entry name" value="SAM-dependent_MTases_sf"/>
</dbReference>
<proteinExistence type="inferred from homology"/>
<dbReference type="InterPro" id="IPR001737">
    <property type="entry name" value="KsgA/Erm"/>
</dbReference>
<dbReference type="Gene3D" id="3.40.50.150">
    <property type="entry name" value="Vaccinia Virus protein VP39"/>
    <property type="match status" value="1"/>
</dbReference>
<dbReference type="SUPFAM" id="SSF53335">
    <property type="entry name" value="S-adenosyl-L-methionine-dependent methyltransferases"/>
    <property type="match status" value="1"/>
</dbReference>
<dbReference type="GO" id="GO:0000179">
    <property type="term" value="F:rRNA (adenine-N6,N6-)-dimethyltransferase activity"/>
    <property type="evidence" value="ECO:0007669"/>
    <property type="project" value="InterPro"/>
</dbReference>
<name>A0A382ZHJ4_9ZZZZ</name>
<dbReference type="Pfam" id="PF00398">
    <property type="entry name" value="RrnaAD"/>
    <property type="match status" value="1"/>
</dbReference>
<evidence type="ECO:0000259" key="7">
    <source>
        <dbReference type="SMART" id="SM00650"/>
    </source>
</evidence>
<evidence type="ECO:0000256" key="2">
    <source>
        <dbReference type="ARBA" id="ARBA00022552"/>
    </source>
</evidence>